<dbReference type="InterPro" id="IPR015422">
    <property type="entry name" value="PyrdxlP-dep_Trfase_small"/>
</dbReference>
<evidence type="ECO:0000256" key="3">
    <source>
        <dbReference type="ARBA" id="ARBA00022576"/>
    </source>
</evidence>
<dbReference type="PIRSF" id="PIRSF000524">
    <property type="entry name" value="SPT"/>
    <property type="match status" value="1"/>
</dbReference>
<sequence length="362" mass="40406">IGHLDSEFIKIMDEAQAMLRMLYQTENRMTIPISGTGSSGMETLVANLINPQDKVIVVKNGVFGGRIADTVSRFGAEVISIDLEWGTVVTPEQIRKAFSRNRYHALFLVQAETSTGAHQQHMREIGEIVHQNGALFLVDAVTSLGGTEVKIDEWGIDAAYSGTQKCLSVPPGLSPITLNEKAMQKLRARKARSWYFDLGMIEQYWNEGNQRKYHHTAPINMIYALHEGLRLVLQEGLHARFQRHRRNAAALQPGLEALGFTYLVKKQNERLPMLHAVYLPDGLEEGKLRQNIRARYNIEIGGGLGEFSGKAWRIGLMGHSSTKDKVGRLLNSIGEELKKHGIIDDATIGFQAAQTIYQNSES</sequence>
<dbReference type="InterPro" id="IPR020578">
    <property type="entry name" value="Aminotrans_V_PyrdxlP_BS"/>
</dbReference>
<dbReference type="PANTHER" id="PTHR21152:SF40">
    <property type="entry name" value="ALANINE--GLYOXYLATE AMINOTRANSFERASE"/>
    <property type="match status" value="1"/>
</dbReference>
<dbReference type="InterPro" id="IPR000192">
    <property type="entry name" value="Aminotrans_V_dom"/>
</dbReference>
<dbReference type="PROSITE" id="PS00595">
    <property type="entry name" value="AA_TRANSFER_CLASS_5"/>
    <property type="match status" value="1"/>
</dbReference>
<comment type="cofactor">
    <cofactor evidence="1">
        <name>pyridoxal 5'-phosphate</name>
        <dbReference type="ChEBI" id="CHEBI:597326"/>
    </cofactor>
</comment>
<dbReference type="SUPFAM" id="SSF53383">
    <property type="entry name" value="PLP-dependent transferases"/>
    <property type="match status" value="1"/>
</dbReference>
<name>A0A0F9KMX0_9ZZZZ</name>
<dbReference type="GO" id="GO:0004760">
    <property type="term" value="F:L-serine-pyruvate transaminase activity"/>
    <property type="evidence" value="ECO:0007669"/>
    <property type="project" value="TreeGrafter"/>
</dbReference>
<keyword evidence="5" id="KW-0663">Pyridoxal phosphate</keyword>
<organism evidence="7">
    <name type="scientific">marine sediment metagenome</name>
    <dbReference type="NCBI Taxonomy" id="412755"/>
    <lineage>
        <taxon>unclassified sequences</taxon>
        <taxon>metagenomes</taxon>
        <taxon>ecological metagenomes</taxon>
    </lineage>
</organism>
<evidence type="ECO:0000256" key="1">
    <source>
        <dbReference type="ARBA" id="ARBA00001933"/>
    </source>
</evidence>
<evidence type="ECO:0000313" key="7">
    <source>
        <dbReference type="EMBL" id="KKM83454.1"/>
    </source>
</evidence>
<dbReference type="GO" id="GO:0008453">
    <property type="term" value="F:alanine-glyoxylate transaminase activity"/>
    <property type="evidence" value="ECO:0007669"/>
    <property type="project" value="TreeGrafter"/>
</dbReference>
<proteinExistence type="inferred from homology"/>
<gene>
    <name evidence="7" type="ORF">LCGC14_1309290</name>
</gene>
<dbReference type="PANTHER" id="PTHR21152">
    <property type="entry name" value="AMINOTRANSFERASE CLASS V"/>
    <property type="match status" value="1"/>
</dbReference>
<evidence type="ECO:0000256" key="4">
    <source>
        <dbReference type="ARBA" id="ARBA00022679"/>
    </source>
</evidence>
<dbReference type="EMBL" id="LAZR01007711">
    <property type="protein sequence ID" value="KKM83454.1"/>
    <property type="molecule type" value="Genomic_DNA"/>
</dbReference>
<keyword evidence="3" id="KW-0032">Aminotransferase</keyword>
<reference evidence="7" key="1">
    <citation type="journal article" date="2015" name="Nature">
        <title>Complex archaea that bridge the gap between prokaryotes and eukaryotes.</title>
        <authorList>
            <person name="Spang A."/>
            <person name="Saw J.H."/>
            <person name="Jorgensen S.L."/>
            <person name="Zaremba-Niedzwiedzka K."/>
            <person name="Martijn J."/>
            <person name="Lind A.E."/>
            <person name="van Eijk R."/>
            <person name="Schleper C."/>
            <person name="Guy L."/>
            <person name="Ettema T.J."/>
        </authorList>
    </citation>
    <scope>NUCLEOTIDE SEQUENCE</scope>
</reference>
<dbReference type="Gene3D" id="3.40.640.10">
    <property type="entry name" value="Type I PLP-dependent aspartate aminotransferase-like (Major domain)"/>
    <property type="match status" value="1"/>
</dbReference>
<dbReference type="Pfam" id="PF00266">
    <property type="entry name" value="Aminotran_5"/>
    <property type="match status" value="1"/>
</dbReference>
<dbReference type="GO" id="GO:0005777">
    <property type="term" value="C:peroxisome"/>
    <property type="evidence" value="ECO:0007669"/>
    <property type="project" value="TreeGrafter"/>
</dbReference>
<dbReference type="AlphaFoldDB" id="A0A0F9KMX0"/>
<evidence type="ECO:0000259" key="6">
    <source>
        <dbReference type="Pfam" id="PF00266"/>
    </source>
</evidence>
<evidence type="ECO:0000256" key="2">
    <source>
        <dbReference type="ARBA" id="ARBA00009236"/>
    </source>
</evidence>
<dbReference type="InterPro" id="IPR015424">
    <property type="entry name" value="PyrdxlP-dep_Trfase"/>
</dbReference>
<dbReference type="Gene3D" id="3.90.1150.10">
    <property type="entry name" value="Aspartate Aminotransferase, domain 1"/>
    <property type="match status" value="1"/>
</dbReference>
<dbReference type="FunFam" id="3.40.640.10:FF:000027">
    <property type="entry name" value="Serine--pyruvate aminotransferase, mitochondrial"/>
    <property type="match status" value="1"/>
</dbReference>
<dbReference type="InterPro" id="IPR024169">
    <property type="entry name" value="SP_NH2Trfase/AEP_transaminase"/>
</dbReference>
<feature type="non-terminal residue" evidence="7">
    <location>
        <position position="1"/>
    </location>
</feature>
<feature type="domain" description="Aminotransferase class V" evidence="6">
    <location>
        <begin position="3"/>
        <end position="300"/>
    </location>
</feature>
<evidence type="ECO:0000256" key="5">
    <source>
        <dbReference type="ARBA" id="ARBA00022898"/>
    </source>
</evidence>
<accession>A0A0F9KMX0</accession>
<dbReference type="InterPro" id="IPR015421">
    <property type="entry name" value="PyrdxlP-dep_Trfase_major"/>
</dbReference>
<dbReference type="GO" id="GO:0019265">
    <property type="term" value="P:glycine biosynthetic process, by transamination of glyoxylate"/>
    <property type="evidence" value="ECO:0007669"/>
    <property type="project" value="TreeGrafter"/>
</dbReference>
<comment type="caution">
    <text evidence="7">The sequence shown here is derived from an EMBL/GenBank/DDBJ whole genome shotgun (WGS) entry which is preliminary data.</text>
</comment>
<comment type="similarity">
    <text evidence="2">Belongs to the class-V pyridoxal-phosphate-dependent aminotransferase family.</text>
</comment>
<keyword evidence="4" id="KW-0808">Transferase</keyword>
<protein>
    <recommendedName>
        <fullName evidence="6">Aminotransferase class V domain-containing protein</fullName>
    </recommendedName>
</protein>